<feature type="transmembrane region" description="Helical" evidence="1">
    <location>
        <begin position="48"/>
        <end position="67"/>
    </location>
</feature>
<evidence type="ECO:0000313" key="2">
    <source>
        <dbReference type="EMBL" id="MFM2485952.1"/>
    </source>
</evidence>
<evidence type="ECO:0008006" key="4">
    <source>
        <dbReference type="Google" id="ProtNLM"/>
    </source>
</evidence>
<comment type="caution">
    <text evidence="2">The sequence shown here is derived from an EMBL/GenBank/DDBJ whole genome shotgun (WGS) entry which is preliminary data.</text>
</comment>
<protein>
    <recommendedName>
        <fullName evidence="4">Membrane-anchored protein</fullName>
    </recommendedName>
</protein>
<dbReference type="Proteomes" id="UP001629953">
    <property type="component" value="Unassembled WGS sequence"/>
</dbReference>
<feature type="transmembrane region" description="Helical" evidence="1">
    <location>
        <begin position="99"/>
        <end position="122"/>
    </location>
</feature>
<name>A0ABW9G8V1_9GAMM</name>
<dbReference type="InterPro" id="IPR007136">
    <property type="entry name" value="DUF347"/>
</dbReference>
<evidence type="ECO:0000256" key="1">
    <source>
        <dbReference type="SAM" id="Phobius"/>
    </source>
</evidence>
<keyword evidence="1" id="KW-0472">Membrane</keyword>
<sequence>MNFLNQAKATQTQSLLSKVPEVTLYFWIVKVLTTAMGESTSDYLVYHFNPYLAVILGAFGFAVALVIQFRARRYVAWIYWLLVVTVSIFGTMAADVVHIVLGVPYVASVCFFALSLAILFILWQRVEGTLSIHSIYTPRREFFYWAVVLATFALGTATGDWTAMSLHLGYLGSGLLFTGLFLLPGLLFWARGLNGIAAFWSTYVMTRPFGASFADWMGKPHAAHDLGYGSGVVSLALTALIIIFVGYLSMSKKDSPAAGKLSDDNEPDSID</sequence>
<keyword evidence="3" id="KW-1185">Reference proteome</keyword>
<dbReference type="Pfam" id="PF03988">
    <property type="entry name" value="DUF347"/>
    <property type="match status" value="4"/>
</dbReference>
<feature type="transmembrane region" description="Helical" evidence="1">
    <location>
        <begin position="170"/>
        <end position="189"/>
    </location>
</feature>
<keyword evidence="1" id="KW-1133">Transmembrane helix</keyword>
<dbReference type="EMBL" id="JBEQCT010000006">
    <property type="protein sequence ID" value="MFM2485952.1"/>
    <property type="molecule type" value="Genomic_DNA"/>
</dbReference>
<feature type="transmembrane region" description="Helical" evidence="1">
    <location>
        <begin position="226"/>
        <end position="248"/>
    </location>
</feature>
<gene>
    <name evidence="2" type="ORF">ABUE30_12950</name>
</gene>
<keyword evidence="1" id="KW-0812">Transmembrane</keyword>
<accession>A0ABW9G8V1</accession>
<feature type="transmembrane region" description="Helical" evidence="1">
    <location>
        <begin position="196"/>
        <end position="214"/>
    </location>
</feature>
<organism evidence="2 3">
    <name type="scientific">Celerinatantimonas yamalensis</name>
    <dbReference type="NCBI Taxonomy" id="559956"/>
    <lineage>
        <taxon>Bacteria</taxon>
        <taxon>Pseudomonadati</taxon>
        <taxon>Pseudomonadota</taxon>
        <taxon>Gammaproteobacteria</taxon>
        <taxon>Celerinatantimonadaceae</taxon>
        <taxon>Celerinatantimonas</taxon>
    </lineage>
</organism>
<feature type="transmembrane region" description="Helical" evidence="1">
    <location>
        <begin position="74"/>
        <end position="93"/>
    </location>
</feature>
<feature type="transmembrane region" description="Helical" evidence="1">
    <location>
        <begin position="142"/>
        <end position="164"/>
    </location>
</feature>
<evidence type="ECO:0000313" key="3">
    <source>
        <dbReference type="Proteomes" id="UP001629953"/>
    </source>
</evidence>
<dbReference type="RefSeq" id="WP_408624358.1">
    <property type="nucleotide sequence ID" value="NZ_JBEQCT010000006.1"/>
</dbReference>
<proteinExistence type="predicted"/>
<reference evidence="2 3" key="1">
    <citation type="journal article" date="2013" name="Int. J. Syst. Evol. Microbiol.">
        <title>Celerinatantimonas yamalensis sp. nov., a cold-adapted diazotrophic bacterium from a cold permafrost brine.</title>
        <authorList>
            <person name="Shcherbakova V."/>
            <person name="Chuvilskaya N."/>
            <person name="Rivkina E."/>
            <person name="Demidov N."/>
            <person name="Uchaeva V."/>
            <person name="Suetin S."/>
            <person name="Suzina N."/>
            <person name="Gilichinsky D."/>
        </authorList>
    </citation>
    <scope>NUCLEOTIDE SEQUENCE [LARGE SCALE GENOMIC DNA]</scope>
    <source>
        <strain evidence="2 3">C7</strain>
    </source>
</reference>